<name>A0ABY6T162_9GAMM</name>
<evidence type="ECO:0000313" key="2">
    <source>
        <dbReference type="Proteomes" id="UP000277577"/>
    </source>
</evidence>
<keyword evidence="2" id="KW-1185">Reference proteome</keyword>
<proteinExistence type="predicted"/>
<evidence type="ECO:0000313" key="1">
    <source>
        <dbReference type="EMBL" id="VEB32429.1"/>
    </source>
</evidence>
<protein>
    <submittedName>
        <fullName evidence="1">Uncharacterized protein</fullName>
    </submittedName>
</protein>
<reference evidence="1 2" key="1">
    <citation type="submission" date="2018-12" db="EMBL/GenBank/DDBJ databases">
        <authorList>
            <consortium name="Pathogen Informatics"/>
        </authorList>
    </citation>
    <scope>NUCLEOTIDE SEQUENCE [LARGE SCALE GENOMIC DNA]</scope>
    <source>
        <strain evidence="1 2">NCTC11976</strain>
    </source>
</reference>
<gene>
    <name evidence="1" type="ORF">NCTC11976_00008</name>
</gene>
<organism evidence="1 2">
    <name type="scientific">Legionella cherrii</name>
    <dbReference type="NCBI Taxonomy" id="28084"/>
    <lineage>
        <taxon>Bacteria</taxon>
        <taxon>Pseudomonadati</taxon>
        <taxon>Pseudomonadota</taxon>
        <taxon>Gammaproteobacteria</taxon>
        <taxon>Legionellales</taxon>
        <taxon>Legionellaceae</taxon>
        <taxon>Legionella</taxon>
    </lineage>
</organism>
<accession>A0ABY6T162</accession>
<dbReference type="EMBL" id="LR134173">
    <property type="protein sequence ID" value="VEB32429.1"/>
    <property type="molecule type" value="Genomic_DNA"/>
</dbReference>
<dbReference type="Proteomes" id="UP000277577">
    <property type="component" value="Chromosome"/>
</dbReference>
<sequence length="90" mass="10591">MTSVNPVVYSQINLQAWQKELPSIELQISETVQLIEKQRHLLKPYQEELRALNARISWKSTRLCRVRGLSLTLCIRQIMIVLKHFVFVQS</sequence>